<dbReference type="RefSeq" id="WP_034815753.1">
    <property type="nucleotide sequence ID" value="NZ_JANIEK010000003.1"/>
</dbReference>
<evidence type="ECO:0000313" key="5">
    <source>
        <dbReference type="Proteomes" id="UP001206821"/>
    </source>
</evidence>
<gene>
    <name evidence="4" type="ORF">NQG31_01345</name>
</gene>
<dbReference type="PANTHER" id="PTHR10584:SF166">
    <property type="entry name" value="RIBOKINASE"/>
    <property type="match status" value="1"/>
</dbReference>
<dbReference type="InterPro" id="IPR002173">
    <property type="entry name" value="Carboh/pur_kinase_PfkB_CS"/>
</dbReference>
<dbReference type="Gene3D" id="3.40.1190.20">
    <property type="match status" value="1"/>
</dbReference>
<evidence type="ECO:0000256" key="2">
    <source>
        <dbReference type="ARBA" id="ARBA00022777"/>
    </source>
</evidence>
<organism evidence="4 5">
    <name type="scientific">Exiguobacterium alkaliphilum</name>
    <dbReference type="NCBI Taxonomy" id="1428684"/>
    <lineage>
        <taxon>Bacteria</taxon>
        <taxon>Bacillati</taxon>
        <taxon>Bacillota</taxon>
        <taxon>Bacilli</taxon>
        <taxon>Bacillales</taxon>
        <taxon>Bacillales Family XII. Incertae Sedis</taxon>
        <taxon>Exiguobacterium</taxon>
    </lineage>
</organism>
<dbReference type="CDD" id="cd01947">
    <property type="entry name" value="Guanosine_kinase_like"/>
    <property type="match status" value="1"/>
</dbReference>
<dbReference type="InterPro" id="IPR029056">
    <property type="entry name" value="Ribokinase-like"/>
</dbReference>
<reference evidence="4 5" key="1">
    <citation type="submission" date="2022-07" db="EMBL/GenBank/DDBJ databases">
        <title>Genomic and pangenome structural analysis of the polyextremophile Exiguobacterium.</title>
        <authorList>
            <person name="Shen L."/>
        </authorList>
    </citation>
    <scope>NUCLEOTIDE SEQUENCE [LARGE SCALE GENOMIC DNA]</scope>
    <source>
        <strain evidence="4 5">12_1</strain>
    </source>
</reference>
<dbReference type="PANTHER" id="PTHR10584">
    <property type="entry name" value="SUGAR KINASE"/>
    <property type="match status" value="1"/>
</dbReference>
<dbReference type="InterPro" id="IPR011611">
    <property type="entry name" value="PfkB_dom"/>
</dbReference>
<comment type="caution">
    <text evidence="4">The sequence shown here is derived from an EMBL/GenBank/DDBJ whole genome shotgun (WGS) entry which is preliminary data.</text>
</comment>
<name>A0ABT2KUS9_9BACL</name>
<dbReference type="SUPFAM" id="SSF53613">
    <property type="entry name" value="Ribokinase-like"/>
    <property type="match status" value="1"/>
</dbReference>
<dbReference type="PROSITE" id="PS00584">
    <property type="entry name" value="PFKB_KINASES_2"/>
    <property type="match status" value="1"/>
</dbReference>
<protein>
    <submittedName>
        <fullName evidence="4">PfkB family carbohydrate kinase</fullName>
    </submittedName>
</protein>
<proteinExistence type="predicted"/>
<dbReference type="Pfam" id="PF00294">
    <property type="entry name" value="PfkB"/>
    <property type="match status" value="1"/>
</dbReference>
<evidence type="ECO:0000256" key="1">
    <source>
        <dbReference type="ARBA" id="ARBA00022679"/>
    </source>
</evidence>
<dbReference type="Proteomes" id="UP001206821">
    <property type="component" value="Unassembled WGS sequence"/>
</dbReference>
<keyword evidence="5" id="KW-1185">Reference proteome</keyword>
<evidence type="ECO:0000259" key="3">
    <source>
        <dbReference type="Pfam" id="PF00294"/>
    </source>
</evidence>
<sequence length="308" mass="33276">MNTIAVIGKVFVDIKGTSFAPLHKDAKNVGDIAFSNGGTGRNVAQNLGVLGNDVRFVSTVTNDQIGIGVLEELRGLNVNVDHVDLLEDNGMGMWLAVMDNNGDLQTSISKQPDEAMMEECILRRIDTVFAESAAVAIDLDLSVNVLNETIELCREMKLPLYGVCGHLSVIERNRHLLQGFTGFICSREEAEILSDMSIVTVDDALRVAEVLAMKGAPLTIVTMSELGAVYVDLRTNEQGHVPTTKVKVADSTGAGDSFFSAVISELMKEHSIEDALRLGMRVAGKVIGSHDNGLTPEMYASLEQPTRD</sequence>
<accession>A0ABT2KUS9</accession>
<keyword evidence="2 4" id="KW-0418">Kinase</keyword>
<keyword evidence="1" id="KW-0808">Transferase</keyword>
<feature type="domain" description="Carbohydrate kinase PfkB" evidence="3">
    <location>
        <begin position="1"/>
        <end position="291"/>
    </location>
</feature>
<dbReference type="GO" id="GO:0016301">
    <property type="term" value="F:kinase activity"/>
    <property type="evidence" value="ECO:0007669"/>
    <property type="project" value="UniProtKB-KW"/>
</dbReference>
<evidence type="ECO:0000313" key="4">
    <source>
        <dbReference type="EMBL" id="MCT4794166.1"/>
    </source>
</evidence>
<dbReference type="EMBL" id="JANIEK010000003">
    <property type="protein sequence ID" value="MCT4794166.1"/>
    <property type="molecule type" value="Genomic_DNA"/>
</dbReference>